<feature type="compositionally biased region" description="Pro residues" evidence="1">
    <location>
        <begin position="1"/>
        <end position="11"/>
    </location>
</feature>
<name>A0A7M1SVW1_9MICO</name>
<evidence type="ECO:0000313" key="4">
    <source>
        <dbReference type="Proteomes" id="UP000593758"/>
    </source>
</evidence>
<keyword evidence="4" id="KW-1185">Reference proteome</keyword>
<keyword evidence="2" id="KW-0812">Transmembrane</keyword>
<evidence type="ECO:0000313" key="3">
    <source>
        <dbReference type="EMBL" id="QOR71720.1"/>
    </source>
</evidence>
<evidence type="ECO:0000256" key="1">
    <source>
        <dbReference type="SAM" id="MobiDB-lite"/>
    </source>
</evidence>
<feature type="transmembrane region" description="Helical" evidence="2">
    <location>
        <begin position="154"/>
        <end position="176"/>
    </location>
</feature>
<dbReference type="EMBL" id="CP063169">
    <property type="protein sequence ID" value="QOR71720.1"/>
    <property type="molecule type" value="Genomic_DNA"/>
</dbReference>
<keyword evidence="2" id="KW-1133">Transmembrane helix</keyword>
<feature type="region of interest" description="Disordered" evidence="1">
    <location>
        <begin position="1"/>
        <end position="94"/>
    </location>
</feature>
<proteinExistence type="predicted"/>
<dbReference type="KEGG" id="halt:IM660_05430"/>
<protein>
    <submittedName>
        <fullName evidence="3">Uncharacterized protein</fullName>
    </submittedName>
</protein>
<evidence type="ECO:0000256" key="2">
    <source>
        <dbReference type="SAM" id="Phobius"/>
    </source>
</evidence>
<feature type="transmembrane region" description="Helical" evidence="2">
    <location>
        <begin position="182"/>
        <end position="201"/>
    </location>
</feature>
<reference evidence="3 4" key="1">
    <citation type="submission" date="2020-10" db="EMBL/GenBank/DDBJ databases">
        <title>Haloactinobacterium sp. RN3S43, a bacterium isolated from saline soil.</title>
        <authorList>
            <person name="Sun J.-Q."/>
        </authorList>
    </citation>
    <scope>NUCLEOTIDE SEQUENCE [LARGE SCALE GENOMIC DNA]</scope>
    <source>
        <strain evidence="3 4">RN3S43</strain>
    </source>
</reference>
<dbReference type="Proteomes" id="UP000593758">
    <property type="component" value="Chromosome"/>
</dbReference>
<organism evidence="3 4">
    <name type="scientific">Ruania alkalisoli</name>
    <dbReference type="NCBI Taxonomy" id="2779775"/>
    <lineage>
        <taxon>Bacteria</taxon>
        <taxon>Bacillati</taxon>
        <taxon>Actinomycetota</taxon>
        <taxon>Actinomycetes</taxon>
        <taxon>Micrococcales</taxon>
        <taxon>Ruaniaceae</taxon>
        <taxon>Ruania</taxon>
    </lineage>
</organism>
<accession>A0A7M1SVW1</accession>
<keyword evidence="2" id="KW-0472">Membrane</keyword>
<sequence>MTQRFNPPPGWQVPSGFVPTPGWQPDPSWPAAPAGWNFWVDDATDSATAGAHGSGVPGAATSPGMADAGTPGVHAQAGAYDPAPSAGQPGTYASGQPGAYGQAGSYGPSPATGAGAINPAVAPGAGGFDASQAAGSASMALAEQQVKSQKGAMLIGFGVAAAAVLITIVSLAIAVSQGGDRFWFPWYFGLLGLALGIRGAIMHRKAKKELAAAQAASGGGLYGSGMGGTDLPGSGSNPNGDLYR</sequence>
<gene>
    <name evidence="3" type="ORF">IM660_05430</name>
</gene>
<dbReference type="AlphaFoldDB" id="A0A7M1SVW1"/>
<dbReference type="RefSeq" id="WP_193498375.1">
    <property type="nucleotide sequence ID" value="NZ_CP063169.1"/>
</dbReference>